<organism evidence="8 9">
    <name type="scientific">Microbotryum silenes-dioicae</name>
    <dbReference type="NCBI Taxonomy" id="796604"/>
    <lineage>
        <taxon>Eukaryota</taxon>
        <taxon>Fungi</taxon>
        <taxon>Dikarya</taxon>
        <taxon>Basidiomycota</taxon>
        <taxon>Pucciniomycotina</taxon>
        <taxon>Microbotryomycetes</taxon>
        <taxon>Microbotryales</taxon>
        <taxon>Microbotryaceae</taxon>
        <taxon>Microbotryum</taxon>
    </lineage>
</organism>
<dbReference type="Proteomes" id="UP000249464">
    <property type="component" value="Unassembled WGS sequence"/>
</dbReference>
<sequence length="476" mass="50825">MNSEAAQQALDLARRHYNSANLDSALRFIKKSVSLHPTAEAKALLEKIESAQSSAASTSATSTAASSSQGTTRPTSRKPTASTSTSTASSSSSQAEPPKARDYTPAQIALVKKVKACKVTEYYAILGLDKTCSDSDIKKAYRKLALGLHPDKCGAPGTEEAFKMVSKAFQVLSDGNKRAIFDQTGSDPDSRGGGGAGGGGGGGGGGGMHPFARGGGMGGGAEEMSPEDLFRFFFSGGGGGGGGPFGSQFGGGGFQFYGPGGIRMQTGGGMPRRGGGAGGQGGQREQGSIWIQIAPLLLLFGFSLLSQLPSLFGSSTPADPEFTFEPSTRYSVERTTSNMHINYYVNPVQFASHPIYETYLSTNPSLGFKSSHESGTTAYKADLTRFLASEEKMTDQVQKLRIPKSLATFERTVEQTYVARLQHTCRQELQYRDERLDRARGFLGFGADWDKVREITNEKLPRCEELSKLGYRVDYR</sequence>
<comment type="subcellular location">
    <subcellularLocation>
        <location evidence="1">Endoplasmic reticulum membrane</location>
        <topology evidence="1">Single-pass membrane protein</topology>
    </subcellularLocation>
</comment>
<evidence type="ECO:0000256" key="1">
    <source>
        <dbReference type="ARBA" id="ARBA00004389"/>
    </source>
</evidence>
<gene>
    <name evidence="8" type="primary">BQ5605_C034g11270</name>
    <name evidence="8" type="ORF">BQ5605_C034G11270</name>
</gene>
<dbReference type="PROSITE" id="PS50076">
    <property type="entry name" value="DNAJ_2"/>
    <property type="match status" value="1"/>
</dbReference>
<evidence type="ECO:0000259" key="7">
    <source>
        <dbReference type="PROSITE" id="PS50076"/>
    </source>
</evidence>
<dbReference type="InterPro" id="IPR018253">
    <property type="entry name" value="DnaJ_domain_CS"/>
</dbReference>
<dbReference type="Gene3D" id="1.10.287.110">
    <property type="entry name" value="DnaJ domain"/>
    <property type="match status" value="1"/>
</dbReference>
<evidence type="ECO:0000256" key="4">
    <source>
        <dbReference type="ARBA" id="ARBA00022989"/>
    </source>
</evidence>
<proteinExistence type="predicted"/>
<dbReference type="GO" id="GO:0071218">
    <property type="term" value="P:cellular response to misfolded protein"/>
    <property type="evidence" value="ECO:0007669"/>
    <property type="project" value="TreeGrafter"/>
</dbReference>
<feature type="compositionally biased region" description="Low complexity" evidence="6">
    <location>
        <begin position="53"/>
        <end position="93"/>
    </location>
</feature>
<evidence type="ECO:0000256" key="3">
    <source>
        <dbReference type="ARBA" id="ARBA00022824"/>
    </source>
</evidence>
<keyword evidence="3" id="KW-0256">Endoplasmic reticulum</keyword>
<protein>
    <submittedName>
        <fullName evidence="8">BQ5605_C034g11270 protein</fullName>
    </submittedName>
</protein>
<dbReference type="AlphaFoldDB" id="A0A2X0MJ87"/>
<dbReference type="EMBL" id="FQNC01000065">
    <property type="protein sequence ID" value="SGY99148.1"/>
    <property type="molecule type" value="Genomic_DNA"/>
</dbReference>
<dbReference type="Pfam" id="PF00226">
    <property type="entry name" value="DnaJ"/>
    <property type="match status" value="1"/>
</dbReference>
<dbReference type="PRINTS" id="PR00625">
    <property type="entry name" value="JDOMAIN"/>
</dbReference>
<dbReference type="CDD" id="cd06257">
    <property type="entry name" value="DnaJ"/>
    <property type="match status" value="1"/>
</dbReference>
<name>A0A2X0MJ87_9BASI</name>
<dbReference type="PROSITE" id="PS00636">
    <property type="entry name" value="DNAJ_1"/>
    <property type="match status" value="1"/>
</dbReference>
<dbReference type="InterPro" id="IPR036869">
    <property type="entry name" value="J_dom_sf"/>
</dbReference>
<dbReference type="SUPFAM" id="SSF46565">
    <property type="entry name" value="Chaperone J-domain"/>
    <property type="match status" value="1"/>
</dbReference>
<dbReference type="Pfam" id="PF09320">
    <property type="entry name" value="DUF1977"/>
    <property type="match status" value="1"/>
</dbReference>
<keyword evidence="9" id="KW-1185">Reference proteome</keyword>
<dbReference type="InterPro" id="IPR051100">
    <property type="entry name" value="DnaJ_subfamily_B/C"/>
</dbReference>
<feature type="region of interest" description="Disordered" evidence="6">
    <location>
        <begin position="53"/>
        <end position="101"/>
    </location>
</feature>
<evidence type="ECO:0000256" key="5">
    <source>
        <dbReference type="ARBA" id="ARBA00023136"/>
    </source>
</evidence>
<dbReference type="SMART" id="SM00271">
    <property type="entry name" value="DnaJ"/>
    <property type="match status" value="1"/>
</dbReference>
<dbReference type="STRING" id="796604.A0A2X0MJ87"/>
<keyword evidence="4" id="KW-1133">Transmembrane helix</keyword>
<evidence type="ECO:0000256" key="6">
    <source>
        <dbReference type="SAM" id="MobiDB-lite"/>
    </source>
</evidence>
<dbReference type="PANTHER" id="PTHR43908">
    <property type="entry name" value="AT29763P-RELATED"/>
    <property type="match status" value="1"/>
</dbReference>
<accession>A0A2X0MJ87</accession>
<evidence type="ECO:0000313" key="8">
    <source>
        <dbReference type="EMBL" id="SGY99148.1"/>
    </source>
</evidence>
<evidence type="ECO:0000256" key="2">
    <source>
        <dbReference type="ARBA" id="ARBA00022692"/>
    </source>
</evidence>
<dbReference type="PANTHER" id="PTHR43908:SF3">
    <property type="entry name" value="AT29763P-RELATED"/>
    <property type="match status" value="1"/>
</dbReference>
<reference evidence="8 9" key="1">
    <citation type="submission" date="2016-11" db="EMBL/GenBank/DDBJ databases">
        <authorList>
            <person name="Jaros S."/>
            <person name="Januszkiewicz K."/>
            <person name="Wedrychowicz H."/>
        </authorList>
    </citation>
    <scope>NUCLEOTIDE SEQUENCE [LARGE SCALE GENOMIC DNA]</scope>
</reference>
<keyword evidence="5" id="KW-0472">Membrane</keyword>
<dbReference type="GO" id="GO:0005789">
    <property type="term" value="C:endoplasmic reticulum membrane"/>
    <property type="evidence" value="ECO:0007669"/>
    <property type="project" value="UniProtKB-SubCell"/>
</dbReference>
<feature type="compositionally biased region" description="Gly residues" evidence="6">
    <location>
        <begin position="191"/>
        <end position="221"/>
    </location>
</feature>
<keyword evidence="2" id="KW-0812">Transmembrane</keyword>
<feature type="domain" description="J" evidence="7">
    <location>
        <begin position="121"/>
        <end position="185"/>
    </location>
</feature>
<evidence type="ECO:0000313" key="9">
    <source>
        <dbReference type="Proteomes" id="UP000249464"/>
    </source>
</evidence>
<feature type="region of interest" description="Disordered" evidence="6">
    <location>
        <begin position="179"/>
        <end position="221"/>
    </location>
</feature>
<dbReference type="GO" id="GO:0030544">
    <property type="term" value="F:Hsp70 protein binding"/>
    <property type="evidence" value="ECO:0007669"/>
    <property type="project" value="TreeGrafter"/>
</dbReference>
<dbReference type="InterPro" id="IPR001623">
    <property type="entry name" value="DnaJ_domain"/>
</dbReference>
<dbReference type="InterPro" id="IPR015399">
    <property type="entry name" value="DUF1977_DnaJ-like"/>
</dbReference>